<dbReference type="KEGG" id="mlr:MELLADRAFT_69104"/>
<sequence>MEYGILEARETRIMAHYRFLSFYLLLILLPSLDSLPLISPLAQPLLKASYKELAEIDHEDPKTPILLESFTNSHAGSQKAHSRNGKSIFQIPKGRFNNFFATQSQSRTLKKKALASWEVCYSISQKIEKSNLPEAEVQELAKAVLSYGPQFILDRHDSQKVTESLISTINLFSRSLQMDFLNPAERIWSFEVLSVLRSRIPKKITFTIPDIWTVDDLGRDRVDFLLFFLQDKDLGKATQEMWSKSPPKLETSEQVIQEAIQRESIVRLINQQIGKSSGDPSTEFKTLYLAFINLKTPIDSTKASTLMRLIESHLEYPKTQQEYQFDEEANTVRMLFHLQEYHYQSYFNFMVLTDTRQDLRRKILQNDISFQLEEKLPQSVIGILKELEITKYLNTHQISKILEIIKQEEMSIAQLGRFFRVINLVVKSNFSIWRVFNHQLDGYSLMIPKLSKMLKSYRSGRMNPEGDAWEILESLIFVKNEDLLAKEFRDNLAKGLVIRGVLSESDTVEQYLPGESKQDMVDRMLYGIFKKRLDTEKYKHRPNTRNILVEYILHLISFKNSDKFLYSSLRSLANLSWLVPQNPALRMLSQEVSVFVERRSWDTNGRMDEFRTALQKLEEAVYMTIYQTETRWNEVLTGQGKERERVTTTG</sequence>
<dbReference type="Proteomes" id="UP000001072">
    <property type="component" value="Unassembled WGS sequence"/>
</dbReference>
<dbReference type="GeneID" id="18931174"/>
<reference evidence="2" key="1">
    <citation type="journal article" date="2011" name="Proc. Natl. Acad. Sci. U.S.A.">
        <title>Obligate biotrophy features unraveled by the genomic analysis of rust fungi.</title>
        <authorList>
            <person name="Duplessis S."/>
            <person name="Cuomo C.A."/>
            <person name="Lin Y.-C."/>
            <person name="Aerts A."/>
            <person name="Tisserant E."/>
            <person name="Veneault-Fourrey C."/>
            <person name="Joly D.L."/>
            <person name="Hacquard S."/>
            <person name="Amselem J."/>
            <person name="Cantarel B.L."/>
            <person name="Chiu R."/>
            <person name="Coutinho P.M."/>
            <person name="Feau N."/>
            <person name="Field M."/>
            <person name="Frey P."/>
            <person name="Gelhaye E."/>
            <person name="Goldberg J."/>
            <person name="Grabherr M.G."/>
            <person name="Kodira C.D."/>
            <person name="Kohler A."/>
            <person name="Kuees U."/>
            <person name="Lindquist E.A."/>
            <person name="Lucas S.M."/>
            <person name="Mago R."/>
            <person name="Mauceli E."/>
            <person name="Morin E."/>
            <person name="Murat C."/>
            <person name="Pangilinan J.L."/>
            <person name="Park R."/>
            <person name="Pearson M."/>
            <person name="Quesneville H."/>
            <person name="Rouhier N."/>
            <person name="Sakthikumar S."/>
            <person name="Salamov A.A."/>
            <person name="Schmutz J."/>
            <person name="Selles B."/>
            <person name="Shapiro H."/>
            <person name="Tanguay P."/>
            <person name="Tuskan G.A."/>
            <person name="Henrissat B."/>
            <person name="Van de Peer Y."/>
            <person name="Rouze P."/>
            <person name="Ellis J.G."/>
            <person name="Dodds P.N."/>
            <person name="Schein J.E."/>
            <person name="Zhong S."/>
            <person name="Hamelin R.C."/>
            <person name="Grigoriev I.V."/>
            <person name="Szabo L.J."/>
            <person name="Martin F."/>
        </authorList>
    </citation>
    <scope>NUCLEOTIDE SEQUENCE [LARGE SCALE GENOMIC DNA]</scope>
    <source>
        <strain evidence="2">98AG31 / pathotype 3-4-7</strain>
    </source>
</reference>
<accession>F4S9E5</accession>
<dbReference type="AlphaFoldDB" id="F4S9E5"/>
<gene>
    <name evidence="1" type="ORF">MELLADRAFT_69104</name>
</gene>
<dbReference type="RefSeq" id="XP_007417990.1">
    <property type="nucleotide sequence ID" value="XM_007417928.1"/>
</dbReference>
<evidence type="ECO:0000313" key="1">
    <source>
        <dbReference type="EMBL" id="EGF98708.1"/>
    </source>
</evidence>
<protein>
    <submittedName>
        <fullName evidence="1">Uncharacterized protein</fullName>
    </submittedName>
</protein>
<organism evidence="2">
    <name type="scientific">Melampsora larici-populina (strain 98AG31 / pathotype 3-4-7)</name>
    <name type="common">Poplar leaf rust fungus</name>
    <dbReference type="NCBI Taxonomy" id="747676"/>
    <lineage>
        <taxon>Eukaryota</taxon>
        <taxon>Fungi</taxon>
        <taxon>Dikarya</taxon>
        <taxon>Basidiomycota</taxon>
        <taxon>Pucciniomycotina</taxon>
        <taxon>Pucciniomycetes</taxon>
        <taxon>Pucciniales</taxon>
        <taxon>Melampsoraceae</taxon>
        <taxon>Melampsora</taxon>
    </lineage>
</organism>
<keyword evidence="2" id="KW-1185">Reference proteome</keyword>
<evidence type="ECO:0000313" key="2">
    <source>
        <dbReference type="Proteomes" id="UP000001072"/>
    </source>
</evidence>
<dbReference type="HOGENOM" id="CLU_029551_0_0_1"/>
<name>F4S9E5_MELLP</name>
<proteinExistence type="predicted"/>
<dbReference type="InParanoid" id="F4S9E5"/>
<dbReference type="EMBL" id="GL883170">
    <property type="protein sequence ID" value="EGF98708.1"/>
    <property type="molecule type" value="Genomic_DNA"/>
</dbReference>
<dbReference type="VEuPathDB" id="FungiDB:MELLADRAFT_69104"/>